<dbReference type="AlphaFoldDB" id="A0A8I1JK75"/>
<dbReference type="InterPro" id="IPR010239">
    <property type="entry name" value="CHP02001"/>
</dbReference>
<comment type="caution">
    <text evidence="1">The sequence shown here is derived from an EMBL/GenBank/DDBJ whole genome shotgun (WGS) entry which is preliminary data.</text>
</comment>
<protein>
    <recommendedName>
        <fullName evidence="3">Lipoprotein</fullName>
    </recommendedName>
</protein>
<organism evidence="1 2">
    <name type="scientific">Pseudomonas putida</name>
    <name type="common">Arthrobacter siderocapsulatus</name>
    <dbReference type="NCBI Taxonomy" id="303"/>
    <lineage>
        <taxon>Bacteria</taxon>
        <taxon>Pseudomonadati</taxon>
        <taxon>Pseudomonadota</taxon>
        <taxon>Gammaproteobacteria</taxon>
        <taxon>Pseudomonadales</taxon>
        <taxon>Pseudomonadaceae</taxon>
        <taxon>Pseudomonas</taxon>
    </lineage>
</organism>
<proteinExistence type="predicted"/>
<dbReference type="EMBL" id="JAEHTE010000002">
    <property type="protein sequence ID" value="MBI6883165.1"/>
    <property type="molecule type" value="Genomic_DNA"/>
</dbReference>
<reference evidence="1" key="1">
    <citation type="submission" date="2020-12" db="EMBL/GenBank/DDBJ databases">
        <title>Enhanced detection system for hospital associated transmission using whole genome sequencing surveillance.</title>
        <authorList>
            <person name="Harrison L.H."/>
            <person name="Van Tyne D."/>
            <person name="Marsh J.W."/>
            <person name="Griffith M.P."/>
            <person name="Snyder D.J."/>
            <person name="Cooper V.S."/>
            <person name="Mustapha M."/>
        </authorList>
    </citation>
    <scope>NUCLEOTIDE SEQUENCE</scope>
    <source>
        <strain evidence="1">PSB00042</strain>
    </source>
</reference>
<dbReference type="Proteomes" id="UP000637061">
    <property type="component" value="Unassembled WGS sequence"/>
</dbReference>
<dbReference type="Pfam" id="PF09694">
    <property type="entry name" value="Gcw_chp"/>
    <property type="match status" value="1"/>
</dbReference>
<evidence type="ECO:0000313" key="1">
    <source>
        <dbReference type="EMBL" id="MBI6883165.1"/>
    </source>
</evidence>
<sequence>MSIYPYLTILAMIVCQPVSAQIMERSYGAFDIKMGTSPIRSMAQGLVTPTGGSTSFHGGFDLTHESGLYFGQWTPSLGVATNTSFEVDHYLGFKKPFDNAIGYEIGVIRYSHPEIKQLDSYEFYGGLRMFDRRIGTAFSSDLGRSVSTLFVDLGSIEPLGLGLRMQYASHRFTTPQIGDNGRRVDGFSDWSVNVSRAMLGVEMNLTYSGSSLDDGTCNLYSGHNERCEQVVNLKLARSFF</sequence>
<accession>A0A8I1JK75</accession>
<dbReference type="RefSeq" id="WP_198746779.1">
    <property type="nucleotide sequence ID" value="NZ_JAEHTE010000002.1"/>
</dbReference>
<evidence type="ECO:0000313" key="2">
    <source>
        <dbReference type="Proteomes" id="UP000637061"/>
    </source>
</evidence>
<name>A0A8I1JK75_PSEPU</name>
<gene>
    <name evidence="1" type="ORF">JEU22_04505</name>
</gene>
<dbReference type="NCBIfam" id="TIGR02001">
    <property type="entry name" value="gcw_chp"/>
    <property type="match status" value="1"/>
</dbReference>
<evidence type="ECO:0008006" key="3">
    <source>
        <dbReference type="Google" id="ProtNLM"/>
    </source>
</evidence>